<evidence type="ECO:0000256" key="6">
    <source>
        <dbReference type="SAM" id="MobiDB-lite"/>
    </source>
</evidence>
<dbReference type="AlphaFoldDB" id="A0A1Z5K1H1"/>
<dbReference type="Gene3D" id="1.10.10.60">
    <property type="entry name" value="Homeodomain-like"/>
    <property type="match status" value="1"/>
</dbReference>
<evidence type="ECO:0000313" key="7">
    <source>
        <dbReference type="EMBL" id="GAX20002.1"/>
    </source>
</evidence>
<dbReference type="GO" id="GO:0005634">
    <property type="term" value="C:nucleus"/>
    <property type="evidence" value="ECO:0007669"/>
    <property type="project" value="UniProtKB-SubCell"/>
</dbReference>
<feature type="compositionally biased region" description="Basic and acidic residues" evidence="6">
    <location>
        <begin position="163"/>
        <end position="172"/>
    </location>
</feature>
<evidence type="ECO:0000256" key="3">
    <source>
        <dbReference type="ARBA" id="ARBA00023125"/>
    </source>
</evidence>
<feature type="compositionally biased region" description="Low complexity" evidence="6">
    <location>
        <begin position="136"/>
        <end position="155"/>
    </location>
</feature>
<evidence type="ECO:0000256" key="5">
    <source>
        <dbReference type="ARBA" id="ARBA00023242"/>
    </source>
</evidence>
<sequence length="515" mass="56750">MVTESFSDNSEERGISRTMSQEGHGISASRPPTTTSANPSTGPGAIPSSLVPDLMKVYENMVGGNSSSQSAYSNAKHWSFENTTGTSIPPAPNNMSEAMKFAAATVPPSSIVHARVQETAKTARAGSGRNLRKRSSSITSAPIAEEESSTSSTRGSKSRRKQKTTDGRWSKRFTWPDDLHRDFVAAVFDVGLKHSSPSAILEHMPAHEQINSERVKSHLQKYRINRNKSKKEFMTAYDSSMANLLKNGPPKSGAAFAGSDAAAYVTYATMQSPDDPPKDMYEGTDFEPADAASRKNKSRSFALNREQHDTILIPRLTEEEKNTPIGVSVRYMMGLFYTLKKQLDLQREAQAAAQAAANNKASMLSNMDDIHKFGHLSSGSQPAAYDVSGTSTSADALNNCAVLPTPSNPSMRVNIQESNMMKREMQYQMAFQNKMRLLKQQEEQKLGNKPVEPEESLMEGLVHEDDPHKMEIAIDMMPEQGSGDDVQRQRGMSIGDDFWYTDCGDDQLFDFLMNN</sequence>
<keyword evidence="8" id="KW-1185">Reference proteome</keyword>
<reference evidence="7 8" key="1">
    <citation type="journal article" date="2015" name="Plant Cell">
        <title>Oil accumulation by the oleaginous diatom Fistulifera solaris as revealed by the genome and transcriptome.</title>
        <authorList>
            <person name="Tanaka T."/>
            <person name="Maeda Y."/>
            <person name="Veluchamy A."/>
            <person name="Tanaka M."/>
            <person name="Abida H."/>
            <person name="Marechal E."/>
            <person name="Bowler C."/>
            <person name="Muto M."/>
            <person name="Sunaga Y."/>
            <person name="Tanaka M."/>
            <person name="Yoshino T."/>
            <person name="Taniguchi T."/>
            <person name="Fukuda Y."/>
            <person name="Nemoto M."/>
            <person name="Matsumoto M."/>
            <person name="Wong P.S."/>
            <person name="Aburatani S."/>
            <person name="Fujibuchi W."/>
        </authorList>
    </citation>
    <scope>NUCLEOTIDE SEQUENCE [LARGE SCALE GENOMIC DNA]</scope>
    <source>
        <strain evidence="7 8">JPCC DA0580</strain>
    </source>
</reference>
<dbReference type="OrthoDB" id="60033at2759"/>
<dbReference type="InterPro" id="IPR044825">
    <property type="entry name" value="GLK1/2-like"/>
</dbReference>
<keyword evidence="3" id="KW-0238">DNA-binding</keyword>
<dbReference type="GO" id="GO:0003700">
    <property type="term" value="F:DNA-binding transcription factor activity"/>
    <property type="evidence" value="ECO:0007669"/>
    <property type="project" value="InterPro"/>
</dbReference>
<evidence type="ECO:0000256" key="4">
    <source>
        <dbReference type="ARBA" id="ARBA00023163"/>
    </source>
</evidence>
<dbReference type="GO" id="GO:0003677">
    <property type="term" value="F:DNA binding"/>
    <property type="evidence" value="ECO:0007669"/>
    <property type="project" value="UniProtKB-KW"/>
</dbReference>
<feature type="region of interest" description="Disordered" evidence="6">
    <location>
        <begin position="1"/>
        <end position="50"/>
    </location>
</feature>
<keyword evidence="4" id="KW-0804">Transcription</keyword>
<dbReference type="InParanoid" id="A0A1Z5K1H1"/>
<dbReference type="Proteomes" id="UP000198406">
    <property type="component" value="Unassembled WGS sequence"/>
</dbReference>
<dbReference type="NCBIfam" id="TIGR01557">
    <property type="entry name" value="myb_SHAQKYF"/>
    <property type="match status" value="1"/>
</dbReference>
<feature type="region of interest" description="Disordered" evidence="6">
    <location>
        <begin position="272"/>
        <end position="302"/>
    </location>
</feature>
<dbReference type="InterPro" id="IPR006447">
    <property type="entry name" value="Myb_dom_plants"/>
</dbReference>
<dbReference type="EMBL" id="BDSP01000141">
    <property type="protein sequence ID" value="GAX20002.1"/>
    <property type="molecule type" value="Genomic_DNA"/>
</dbReference>
<evidence type="ECO:0008006" key="9">
    <source>
        <dbReference type="Google" id="ProtNLM"/>
    </source>
</evidence>
<proteinExistence type="predicted"/>
<protein>
    <recommendedName>
        <fullName evidence="9">HTH myb-type domain-containing protein</fullName>
    </recommendedName>
</protein>
<dbReference type="InterPro" id="IPR009057">
    <property type="entry name" value="Homeodomain-like_sf"/>
</dbReference>
<dbReference type="GO" id="GO:0045893">
    <property type="term" value="P:positive regulation of DNA-templated transcription"/>
    <property type="evidence" value="ECO:0007669"/>
    <property type="project" value="InterPro"/>
</dbReference>
<dbReference type="PANTHER" id="PTHR31312:SF1">
    <property type="entry name" value="TRANSCRIPTION ACTIVATOR GLK1"/>
    <property type="match status" value="1"/>
</dbReference>
<comment type="caution">
    <text evidence="7">The sequence shown here is derived from an EMBL/GenBank/DDBJ whole genome shotgun (WGS) entry which is preliminary data.</text>
</comment>
<gene>
    <name evidence="7" type="ORF">FisN_1Lh524</name>
</gene>
<evidence type="ECO:0000256" key="2">
    <source>
        <dbReference type="ARBA" id="ARBA00023015"/>
    </source>
</evidence>
<accession>A0A1Z5K1H1</accession>
<evidence type="ECO:0000256" key="1">
    <source>
        <dbReference type="ARBA" id="ARBA00004123"/>
    </source>
</evidence>
<comment type="subcellular location">
    <subcellularLocation>
        <location evidence="1">Nucleus</location>
    </subcellularLocation>
</comment>
<evidence type="ECO:0000313" key="8">
    <source>
        <dbReference type="Proteomes" id="UP000198406"/>
    </source>
</evidence>
<organism evidence="7 8">
    <name type="scientific">Fistulifera solaris</name>
    <name type="common">Oleaginous diatom</name>
    <dbReference type="NCBI Taxonomy" id="1519565"/>
    <lineage>
        <taxon>Eukaryota</taxon>
        <taxon>Sar</taxon>
        <taxon>Stramenopiles</taxon>
        <taxon>Ochrophyta</taxon>
        <taxon>Bacillariophyta</taxon>
        <taxon>Bacillariophyceae</taxon>
        <taxon>Bacillariophycidae</taxon>
        <taxon>Naviculales</taxon>
        <taxon>Naviculaceae</taxon>
        <taxon>Fistulifera</taxon>
    </lineage>
</organism>
<feature type="compositionally biased region" description="Polar residues" evidence="6">
    <location>
        <begin position="30"/>
        <end position="41"/>
    </location>
</feature>
<dbReference type="SUPFAM" id="SSF46689">
    <property type="entry name" value="Homeodomain-like"/>
    <property type="match status" value="1"/>
</dbReference>
<feature type="region of interest" description="Disordered" evidence="6">
    <location>
        <begin position="119"/>
        <end position="172"/>
    </location>
</feature>
<name>A0A1Z5K1H1_FISSO</name>
<dbReference type="PANTHER" id="PTHR31312">
    <property type="entry name" value="TRANSCRIPTION ACTIVATOR GLK1"/>
    <property type="match status" value="1"/>
</dbReference>
<keyword evidence="5" id="KW-0539">Nucleus</keyword>
<keyword evidence="2" id="KW-0805">Transcription regulation</keyword>